<evidence type="ECO:0000256" key="11">
    <source>
        <dbReference type="ARBA" id="ARBA00022840"/>
    </source>
</evidence>
<dbReference type="EMBL" id="JBEAFC010000009">
    <property type="protein sequence ID" value="KAL1541992.1"/>
    <property type="molecule type" value="Genomic_DNA"/>
</dbReference>
<comment type="subcellular location">
    <subcellularLocation>
        <location evidence="1">Cell membrane</location>
        <topology evidence="1">Single-pass type I membrane protein</topology>
    </subcellularLocation>
</comment>
<keyword evidence="10 18" id="KW-0418">Kinase</keyword>
<keyword evidence="4" id="KW-1003">Cell membrane</keyword>
<dbReference type="PANTHER" id="PTHR47989:SF62">
    <property type="entry name" value="OS05G0423500 PROTEIN"/>
    <property type="match status" value="1"/>
</dbReference>
<evidence type="ECO:0000256" key="7">
    <source>
        <dbReference type="ARBA" id="ARBA00022692"/>
    </source>
</evidence>
<comment type="caution">
    <text evidence="18">The sequence shown here is derived from an EMBL/GenBank/DDBJ whole genome shotgun (WGS) entry which is preliminary data.</text>
</comment>
<dbReference type="InterPro" id="IPR011009">
    <property type="entry name" value="Kinase-like_dom_sf"/>
</dbReference>
<dbReference type="InterPro" id="IPR008271">
    <property type="entry name" value="Ser/Thr_kinase_AS"/>
</dbReference>
<keyword evidence="8" id="KW-0732">Signal</keyword>
<keyword evidence="5 18" id="KW-0723">Serine/threonine-protein kinase</keyword>
<dbReference type="FunFam" id="3.30.200.20:FF:000039">
    <property type="entry name" value="receptor-like protein kinase FERONIA"/>
    <property type="match status" value="1"/>
</dbReference>
<keyword evidence="6 18" id="KW-0808">Transferase</keyword>
<dbReference type="InterPro" id="IPR017441">
    <property type="entry name" value="Protein_kinase_ATP_BS"/>
</dbReference>
<reference evidence="18 19" key="1">
    <citation type="submission" date="2024-06" db="EMBL/GenBank/DDBJ databases">
        <title>A chromosome level genome sequence of Diviner's sage (Salvia divinorum).</title>
        <authorList>
            <person name="Ford S.A."/>
            <person name="Ro D.-K."/>
            <person name="Ness R.W."/>
            <person name="Phillips M.A."/>
        </authorList>
    </citation>
    <scope>NUCLEOTIDE SEQUENCE [LARGE SCALE GENOMIC DNA]</scope>
    <source>
        <strain evidence="18">SAF-2024a</strain>
        <tissue evidence="18">Leaf</tissue>
    </source>
</reference>
<keyword evidence="7" id="KW-0812">Transmembrane</keyword>
<dbReference type="PROSITE" id="PS00107">
    <property type="entry name" value="PROTEIN_KINASE_ATP"/>
    <property type="match status" value="1"/>
</dbReference>
<evidence type="ECO:0000256" key="15">
    <source>
        <dbReference type="ARBA" id="ARBA00023180"/>
    </source>
</evidence>
<dbReference type="Gene3D" id="3.30.200.20">
    <property type="entry name" value="Phosphorylase Kinase, domain 1"/>
    <property type="match status" value="1"/>
</dbReference>
<dbReference type="Pfam" id="PF00069">
    <property type="entry name" value="Pkinase"/>
    <property type="match status" value="1"/>
</dbReference>
<dbReference type="GO" id="GO:0004674">
    <property type="term" value="F:protein serine/threonine kinase activity"/>
    <property type="evidence" value="ECO:0007669"/>
    <property type="project" value="UniProtKB-KW"/>
</dbReference>
<keyword evidence="11 16" id="KW-0067">ATP-binding</keyword>
<evidence type="ECO:0000256" key="10">
    <source>
        <dbReference type="ARBA" id="ARBA00022777"/>
    </source>
</evidence>
<keyword evidence="13" id="KW-0472">Membrane</keyword>
<keyword evidence="14" id="KW-0675">Receptor</keyword>
<evidence type="ECO:0000256" key="5">
    <source>
        <dbReference type="ARBA" id="ARBA00022527"/>
    </source>
</evidence>
<evidence type="ECO:0000313" key="19">
    <source>
        <dbReference type="Proteomes" id="UP001567538"/>
    </source>
</evidence>
<dbReference type="InterPro" id="IPR000719">
    <property type="entry name" value="Prot_kinase_dom"/>
</dbReference>
<protein>
    <submittedName>
        <fullName evidence="18">Non-specific serine/threonine protein kinase</fullName>
        <ecNumber evidence="18">2.7.11.1</ecNumber>
    </submittedName>
</protein>
<feature type="binding site" evidence="16">
    <location>
        <position position="54"/>
    </location>
    <ligand>
        <name>ATP</name>
        <dbReference type="ChEBI" id="CHEBI:30616"/>
    </ligand>
</feature>
<accession>A0ABD1GCZ3</accession>
<comment type="similarity">
    <text evidence="3">In the C-terminal section; belongs to the protein kinase superfamily. Ser/Thr protein kinase family.</text>
</comment>
<keyword evidence="9 16" id="KW-0547">Nucleotide-binding</keyword>
<feature type="domain" description="Protein kinase" evidence="17">
    <location>
        <begin position="25"/>
        <end position="304"/>
    </location>
</feature>
<dbReference type="PROSITE" id="PS00108">
    <property type="entry name" value="PROTEIN_KINASE_ST"/>
    <property type="match status" value="1"/>
</dbReference>
<proteinExistence type="inferred from homology"/>
<dbReference type="SMART" id="SM00220">
    <property type="entry name" value="S_TKc"/>
    <property type="match status" value="1"/>
</dbReference>
<dbReference type="Proteomes" id="UP001567538">
    <property type="component" value="Unassembled WGS sequence"/>
</dbReference>
<dbReference type="Pfam" id="PF07714">
    <property type="entry name" value="PK_Tyr_Ser-Thr"/>
    <property type="match status" value="1"/>
</dbReference>
<gene>
    <name evidence="18" type="ORF">AAHA92_26137</name>
</gene>
<keyword evidence="12" id="KW-1133">Transmembrane helix</keyword>
<evidence type="ECO:0000256" key="8">
    <source>
        <dbReference type="ARBA" id="ARBA00022729"/>
    </source>
</evidence>
<dbReference type="FunFam" id="1.10.510.10:FF:000240">
    <property type="entry name" value="Lectin-domain containing receptor kinase A4.3"/>
    <property type="match status" value="1"/>
</dbReference>
<feature type="domain" description="Protein kinase" evidence="17">
    <location>
        <begin position="340"/>
        <end position="631"/>
    </location>
</feature>
<evidence type="ECO:0000256" key="9">
    <source>
        <dbReference type="ARBA" id="ARBA00022741"/>
    </source>
</evidence>
<comment type="similarity">
    <text evidence="2">In the N-terminal section; belongs to the leguminous lectin family.</text>
</comment>
<evidence type="ECO:0000313" key="18">
    <source>
        <dbReference type="EMBL" id="KAL1541992.1"/>
    </source>
</evidence>
<evidence type="ECO:0000256" key="6">
    <source>
        <dbReference type="ARBA" id="ARBA00022679"/>
    </source>
</evidence>
<evidence type="ECO:0000256" key="16">
    <source>
        <dbReference type="PROSITE-ProRule" id="PRU10141"/>
    </source>
</evidence>
<evidence type="ECO:0000256" key="1">
    <source>
        <dbReference type="ARBA" id="ARBA00004251"/>
    </source>
</evidence>
<evidence type="ECO:0000256" key="14">
    <source>
        <dbReference type="ARBA" id="ARBA00023170"/>
    </source>
</evidence>
<name>A0ABD1GCZ3_SALDI</name>
<organism evidence="18 19">
    <name type="scientific">Salvia divinorum</name>
    <name type="common">Maria pastora</name>
    <name type="synonym">Diviner's sage</name>
    <dbReference type="NCBI Taxonomy" id="28513"/>
    <lineage>
        <taxon>Eukaryota</taxon>
        <taxon>Viridiplantae</taxon>
        <taxon>Streptophyta</taxon>
        <taxon>Embryophyta</taxon>
        <taxon>Tracheophyta</taxon>
        <taxon>Spermatophyta</taxon>
        <taxon>Magnoliopsida</taxon>
        <taxon>eudicotyledons</taxon>
        <taxon>Gunneridae</taxon>
        <taxon>Pentapetalae</taxon>
        <taxon>asterids</taxon>
        <taxon>lamiids</taxon>
        <taxon>Lamiales</taxon>
        <taxon>Lamiaceae</taxon>
        <taxon>Nepetoideae</taxon>
        <taxon>Mentheae</taxon>
        <taxon>Salviinae</taxon>
        <taxon>Salvia</taxon>
        <taxon>Salvia subgen. Calosphace</taxon>
    </lineage>
</organism>
<dbReference type="SUPFAM" id="SSF56112">
    <property type="entry name" value="Protein kinase-like (PK-like)"/>
    <property type="match status" value="2"/>
</dbReference>
<dbReference type="GO" id="GO:0005886">
    <property type="term" value="C:plasma membrane"/>
    <property type="evidence" value="ECO:0007669"/>
    <property type="project" value="UniProtKB-SubCell"/>
</dbReference>
<dbReference type="GO" id="GO:0005524">
    <property type="term" value="F:ATP binding"/>
    <property type="evidence" value="ECO:0007669"/>
    <property type="project" value="UniProtKB-UniRule"/>
</dbReference>
<dbReference type="EC" id="2.7.11.1" evidence="18"/>
<keyword evidence="19" id="KW-1185">Reference proteome</keyword>
<dbReference type="PROSITE" id="PS50011">
    <property type="entry name" value="PROTEIN_KINASE_DOM"/>
    <property type="match status" value="2"/>
</dbReference>
<sequence length="643" mass="72088">MNSSTSENLCRRFSLAELNLATGGFNDEHVIGKGGFGKVYKGFIDNESIAVAIKRRLTSDPSQGQTEFTAEIETLSKFRHRNLVSLIGYCDEQGEMILVYDYMWNGTLADHLHKLSSDDRNGGSTLPWNERLKICIGAGRGLDYLHSGCSIIHRDVKPTNILLNENFIAKVSDFGLAKHLGHDILQSHVFTKVKGTFGYFDPSYFTTGVLTKGSDTYAFGIILLEVLSGRRAVEERLAEDEVCMSIWAQDKIRKGKTDQIVASNLKGDISEDCLKTFVGVVKRCLHLDPKKRLTMTRVVAQLELALEQQERKGTATQKLQFWPFWNRVIPSGSTLKDENEVEVDKLSKAISATAMKEDDVPFVLFGETKDFVDDLFSPRDNGFAGVLKNGEDATIERLHYLPKHEFIAEDSKSLSKLKHENVVELVVCNLDGLQQVLAYDFAPRGSLHDILHEQRGLGSSSNPYPALTWSQRIQIALGVARGLCYIHDKGLIHHNIRSNNVLLCDGETAKIIDPSLWTLCYCMDYSAVNISHPNLRIDHRQGDVYNFGEILLELLTGSKIIDNTRREHHLVSWALPHLGSDKVHKKIVDARLKANYPPGAVKKMARVAQSCLQDEAHFRPNMGEVVRDLELCLGETKSQHSRS</sequence>
<evidence type="ECO:0000256" key="12">
    <source>
        <dbReference type="ARBA" id="ARBA00022989"/>
    </source>
</evidence>
<keyword evidence="15" id="KW-0325">Glycoprotein</keyword>
<evidence type="ECO:0000256" key="2">
    <source>
        <dbReference type="ARBA" id="ARBA00008536"/>
    </source>
</evidence>
<dbReference type="GO" id="GO:0002229">
    <property type="term" value="P:defense response to oomycetes"/>
    <property type="evidence" value="ECO:0007669"/>
    <property type="project" value="UniProtKB-ARBA"/>
</dbReference>
<dbReference type="Gene3D" id="1.10.510.10">
    <property type="entry name" value="Transferase(Phosphotransferase) domain 1"/>
    <property type="match status" value="2"/>
</dbReference>
<dbReference type="AlphaFoldDB" id="A0ABD1GCZ3"/>
<evidence type="ECO:0000256" key="4">
    <source>
        <dbReference type="ARBA" id="ARBA00022475"/>
    </source>
</evidence>
<dbReference type="InterPro" id="IPR001245">
    <property type="entry name" value="Ser-Thr/Tyr_kinase_cat_dom"/>
</dbReference>
<evidence type="ECO:0000256" key="13">
    <source>
        <dbReference type="ARBA" id="ARBA00023136"/>
    </source>
</evidence>
<dbReference type="PANTHER" id="PTHR47989">
    <property type="entry name" value="OS01G0750732 PROTEIN"/>
    <property type="match status" value="1"/>
</dbReference>
<dbReference type="CDD" id="cd14066">
    <property type="entry name" value="STKc_IRAK"/>
    <property type="match status" value="1"/>
</dbReference>
<evidence type="ECO:0000259" key="17">
    <source>
        <dbReference type="PROSITE" id="PS50011"/>
    </source>
</evidence>
<evidence type="ECO:0000256" key="3">
    <source>
        <dbReference type="ARBA" id="ARBA00010217"/>
    </source>
</evidence>